<name>A0ABW0VR04_9ACTN</name>
<dbReference type="Proteomes" id="UP001596066">
    <property type="component" value="Unassembled WGS sequence"/>
</dbReference>
<sequence length="254" mass="28054">MTEEFDAARVLGEVVSDRGRVWGFLRAFAAAWSTPLSDDDGVPAGDLEQAEARLGLGLPPALRECYALLGTRADLTGNQDPLLPPDQLFVHDEFGGVLVFRAENQGCAYWGVRLADLGRDDPPVFVQSRDGWLPFMSRLSLAVSELVLSESLFAPGRFYNACELPADLIEVLPRRFARLGLPDYPLWTGNQESPVRWYSAPGVLLRLDGLDAFSWLHAVCRTRADLEALEEALPARWALGYPRLSPVEVGDLPF</sequence>
<protein>
    <submittedName>
        <fullName evidence="1">SMI1/KNR4 family protein</fullName>
    </submittedName>
</protein>
<dbReference type="RefSeq" id="WP_346148168.1">
    <property type="nucleotide sequence ID" value="NZ_BAAAUA010000045.1"/>
</dbReference>
<comment type="caution">
    <text evidence="1">The sequence shown here is derived from an EMBL/GenBank/DDBJ whole genome shotgun (WGS) entry which is preliminary data.</text>
</comment>
<proteinExistence type="predicted"/>
<evidence type="ECO:0000313" key="2">
    <source>
        <dbReference type="Proteomes" id="UP001596066"/>
    </source>
</evidence>
<accession>A0ABW0VR04</accession>
<dbReference type="EMBL" id="JBHSOC010000154">
    <property type="protein sequence ID" value="MFC5647324.1"/>
    <property type="molecule type" value="Genomic_DNA"/>
</dbReference>
<evidence type="ECO:0000313" key="1">
    <source>
        <dbReference type="EMBL" id="MFC5647324.1"/>
    </source>
</evidence>
<gene>
    <name evidence="1" type="ORF">ACFPZF_39055</name>
</gene>
<reference evidence="2" key="1">
    <citation type="journal article" date="2019" name="Int. J. Syst. Evol. Microbiol.">
        <title>The Global Catalogue of Microorganisms (GCM) 10K type strain sequencing project: providing services to taxonomists for standard genome sequencing and annotation.</title>
        <authorList>
            <consortium name="The Broad Institute Genomics Platform"/>
            <consortium name="The Broad Institute Genome Sequencing Center for Infectious Disease"/>
            <person name="Wu L."/>
            <person name="Ma J."/>
        </authorList>
    </citation>
    <scope>NUCLEOTIDE SEQUENCE [LARGE SCALE GENOMIC DNA]</scope>
    <source>
        <strain evidence="2">CGMCC 4.1622</strain>
    </source>
</reference>
<organism evidence="1 2">
    <name type="scientific">Kitasatospora cinereorecta</name>
    <dbReference type="NCBI Taxonomy" id="285560"/>
    <lineage>
        <taxon>Bacteria</taxon>
        <taxon>Bacillati</taxon>
        <taxon>Actinomycetota</taxon>
        <taxon>Actinomycetes</taxon>
        <taxon>Kitasatosporales</taxon>
        <taxon>Streptomycetaceae</taxon>
        <taxon>Kitasatospora</taxon>
    </lineage>
</organism>
<keyword evidence="2" id="KW-1185">Reference proteome</keyword>